<sequence length="46" mass="5121">MKKSIDRLCWSMLTFYSTLSSAEITQPIAAVMTTAITTMNISPPLR</sequence>
<proteinExistence type="predicted"/>
<accession>A0A6H1P8P5</accession>
<dbReference type="EMBL" id="CP051128">
    <property type="protein sequence ID" value="QIZ09984.1"/>
    <property type="molecule type" value="Genomic_DNA"/>
</dbReference>
<name>A0A6H1P8P5_PRIMG</name>
<gene>
    <name evidence="1" type="ORF">HFZ78_27485</name>
</gene>
<protein>
    <submittedName>
        <fullName evidence="1">Uncharacterized protein</fullName>
    </submittedName>
</protein>
<organism evidence="1 2">
    <name type="scientific">Priestia megaterium</name>
    <name type="common">Bacillus megaterium</name>
    <dbReference type="NCBI Taxonomy" id="1404"/>
    <lineage>
        <taxon>Bacteria</taxon>
        <taxon>Bacillati</taxon>
        <taxon>Bacillota</taxon>
        <taxon>Bacilli</taxon>
        <taxon>Bacillales</taxon>
        <taxon>Bacillaceae</taxon>
        <taxon>Priestia</taxon>
    </lineage>
</organism>
<reference evidence="1 2" key="2">
    <citation type="submission" date="2020-04" db="EMBL/GenBank/DDBJ databases">
        <authorList>
            <person name="Fomenkov A."/>
            <person name="Anton B.P."/>
            <person name="Roberts R.J."/>
        </authorList>
    </citation>
    <scope>NUCLEOTIDE SEQUENCE [LARGE SCALE GENOMIC DNA]</scope>
    <source>
        <strain evidence="1 2">S2</strain>
    </source>
</reference>
<evidence type="ECO:0000313" key="1">
    <source>
        <dbReference type="EMBL" id="QIZ09984.1"/>
    </source>
</evidence>
<dbReference type="AlphaFoldDB" id="A0A6H1P8P5"/>
<reference evidence="1 2" key="1">
    <citation type="submission" date="2020-04" db="EMBL/GenBank/DDBJ databases">
        <title>Genome-Wide Identification of 5-Methylcytosine Sites in Bacterial Genomes By High-Throughput Sequencing of MspJI Restriction Fragments.</title>
        <authorList>
            <person name="Wu V."/>
        </authorList>
    </citation>
    <scope>NUCLEOTIDE SEQUENCE [LARGE SCALE GENOMIC DNA]</scope>
    <source>
        <strain evidence="1 2">S2</strain>
    </source>
</reference>
<evidence type="ECO:0000313" key="2">
    <source>
        <dbReference type="Proteomes" id="UP000501868"/>
    </source>
</evidence>
<dbReference type="Proteomes" id="UP000501868">
    <property type="component" value="Chromosome"/>
</dbReference>